<accession>M1Z4Z3</accession>
<gene>
    <name evidence="1" type="ORF">CUESP1_0218</name>
</gene>
<dbReference type="HOGENOM" id="CLU_1616189_0_0_9"/>
<name>M1Z4Z3_9FIRM</name>
<organism evidence="1 2">
    <name type="scientific">[Clostridium] ultunense Esp</name>
    <dbReference type="NCBI Taxonomy" id="1288971"/>
    <lineage>
        <taxon>Bacteria</taxon>
        <taxon>Bacillati</taxon>
        <taxon>Bacillota</taxon>
        <taxon>Tissierellia</taxon>
        <taxon>Tissierellales</taxon>
        <taxon>Tepidimicrobiaceae</taxon>
        <taxon>Schnuerera</taxon>
    </lineage>
</organism>
<sequence length="164" mass="19843">MENKTSEELVYIYMNKSNLRNIEEKELFYHLSILDWNKMSEEYGEEFNRKILKKVQYTKTKDLENMSNIILLFNNPYGKFTKEFGEVITKLYIKDKIQFMKALNLVKDETINIVYVFRLEKTFTNDYTEDDLKEILYSNELSEEEKETAKMFFTMYRNICVSCL</sequence>
<reference evidence="1 2" key="1">
    <citation type="submission" date="2016-11" db="EMBL/GenBank/DDBJ databases">
        <authorList>
            <person name="Manzoor S."/>
        </authorList>
    </citation>
    <scope>NUCLEOTIDE SEQUENCE [LARGE SCALE GENOMIC DNA]</scope>
    <source>
        <strain evidence="1">Clostridium ultunense strain Esp</strain>
    </source>
</reference>
<proteinExistence type="predicted"/>
<protein>
    <submittedName>
        <fullName evidence="1">Uncharacterized protein</fullName>
    </submittedName>
</protein>
<evidence type="ECO:0000313" key="1">
    <source>
        <dbReference type="EMBL" id="SHD75617.1"/>
    </source>
</evidence>
<dbReference type="EMBL" id="LT669839">
    <property type="protein sequence ID" value="SHD75617.1"/>
    <property type="molecule type" value="Genomic_DNA"/>
</dbReference>
<dbReference type="AlphaFoldDB" id="M1Z4Z3"/>
<dbReference type="Proteomes" id="UP000245423">
    <property type="component" value="Chromosome 1"/>
</dbReference>
<keyword evidence="2" id="KW-1185">Reference proteome</keyword>
<dbReference type="RefSeq" id="WP_005588310.1">
    <property type="nucleotide sequence ID" value="NZ_LT669839.1"/>
</dbReference>
<evidence type="ECO:0000313" key="2">
    <source>
        <dbReference type="Proteomes" id="UP000245423"/>
    </source>
</evidence>